<dbReference type="EMBL" id="CP032828">
    <property type="protein sequence ID" value="AYJ84872.1"/>
    <property type="molecule type" value="Genomic_DNA"/>
</dbReference>
<feature type="domain" description="AMP-dependent synthetase/ligase" evidence="6">
    <location>
        <begin position="16"/>
        <end position="381"/>
    </location>
</feature>
<dbReference type="GO" id="GO:0031956">
    <property type="term" value="F:medium-chain fatty acid-CoA ligase activity"/>
    <property type="evidence" value="ECO:0007669"/>
    <property type="project" value="TreeGrafter"/>
</dbReference>
<evidence type="ECO:0000313" key="8">
    <source>
        <dbReference type="EMBL" id="AYJ84872.1"/>
    </source>
</evidence>
<dbReference type="PROSITE" id="PS00455">
    <property type="entry name" value="AMP_BINDING"/>
    <property type="match status" value="1"/>
</dbReference>
<feature type="domain" description="AMP-binding enzyme C-terminal" evidence="7">
    <location>
        <begin position="431"/>
        <end position="506"/>
    </location>
</feature>
<evidence type="ECO:0000256" key="1">
    <source>
        <dbReference type="ARBA" id="ARBA00006432"/>
    </source>
</evidence>
<evidence type="ECO:0000256" key="4">
    <source>
        <dbReference type="ARBA" id="ARBA00066616"/>
    </source>
</evidence>
<proteinExistence type="inferred from homology"/>
<comment type="catalytic activity">
    <reaction evidence="3">
        <text>3-(methylsulfanyl)propanoate + ATP + CoA = 3-(methylsulfanyl)propanoyl-CoA + AMP + diphosphate</text>
        <dbReference type="Rhea" id="RHEA:43052"/>
        <dbReference type="ChEBI" id="CHEBI:30616"/>
        <dbReference type="ChEBI" id="CHEBI:33019"/>
        <dbReference type="ChEBI" id="CHEBI:49016"/>
        <dbReference type="ChEBI" id="CHEBI:57287"/>
        <dbReference type="ChEBI" id="CHEBI:82815"/>
        <dbReference type="ChEBI" id="CHEBI:456215"/>
        <dbReference type="EC" id="6.2.1.44"/>
    </reaction>
    <physiologicalReaction direction="left-to-right" evidence="3">
        <dbReference type="Rhea" id="RHEA:43053"/>
    </physiologicalReaction>
</comment>
<dbReference type="PANTHER" id="PTHR43201:SF5">
    <property type="entry name" value="MEDIUM-CHAIN ACYL-COA LIGASE ACSF2, MITOCHONDRIAL"/>
    <property type="match status" value="1"/>
</dbReference>
<reference evidence="8 9" key="1">
    <citation type="submission" date="2018-09" db="EMBL/GenBank/DDBJ databases">
        <title>Sphingomonas peninsula sp. nov., isolated from fildes peninsula, Antarctic soil.</title>
        <authorList>
            <person name="Yingchao G."/>
        </authorList>
    </citation>
    <scope>NUCLEOTIDE SEQUENCE [LARGE SCALE GENOMIC DNA]</scope>
    <source>
        <strain evidence="8 9">YZ-8</strain>
        <plasmid evidence="8 9">unnamed1</plasmid>
    </source>
</reference>
<dbReference type="Pfam" id="PF00501">
    <property type="entry name" value="AMP-binding"/>
    <property type="match status" value="1"/>
</dbReference>
<dbReference type="InterPro" id="IPR045851">
    <property type="entry name" value="AMP-bd_C_sf"/>
</dbReference>
<dbReference type="PANTHER" id="PTHR43201">
    <property type="entry name" value="ACYL-COA SYNTHETASE"/>
    <property type="match status" value="1"/>
</dbReference>
<dbReference type="Gene3D" id="3.40.50.12780">
    <property type="entry name" value="N-terminal domain of ligase-like"/>
    <property type="match status" value="1"/>
</dbReference>
<geneLocation type="plasmid" evidence="8">
    <name>unnamed1</name>
</geneLocation>
<dbReference type="GO" id="GO:0006631">
    <property type="term" value="P:fatty acid metabolic process"/>
    <property type="evidence" value="ECO:0007669"/>
    <property type="project" value="TreeGrafter"/>
</dbReference>
<evidence type="ECO:0000256" key="2">
    <source>
        <dbReference type="ARBA" id="ARBA00022598"/>
    </source>
</evidence>
<organism evidence="8 9">
    <name type="scientific">Sphingomonas paeninsulae</name>
    <dbReference type="NCBI Taxonomy" id="2319844"/>
    <lineage>
        <taxon>Bacteria</taxon>
        <taxon>Pseudomonadati</taxon>
        <taxon>Pseudomonadota</taxon>
        <taxon>Alphaproteobacteria</taxon>
        <taxon>Sphingomonadales</taxon>
        <taxon>Sphingomonadaceae</taxon>
        <taxon>Sphingomonas</taxon>
    </lineage>
</organism>
<dbReference type="KEGG" id="spha:D3Y57_02020"/>
<evidence type="ECO:0000313" key="9">
    <source>
        <dbReference type="Proteomes" id="UP000276254"/>
    </source>
</evidence>
<evidence type="ECO:0000259" key="6">
    <source>
        <dbReference type="Pfam" id="PF00501"/>
    </source>
</evidence>
<dbReference type="InterPro" id="IPR025110">
    <property type="entry name" value="AMP-bd_C"/>
</dbReference>
<evidence type="ECO:0000259" key="7">
    <source>
        <dbReference type="Pfam" id="PF13193"/>
    </source>
</evidence>
<dbReference type="AlphaFoldDB" id="A0A494TBT6"/>
<sequence>MGSEMSLIDNLGDAIERNAKNLPDEIFISCDGRDVTFASFAARVRQLGSACYRGGARKQDRVAILAMNGSEYVEAYGLAEVCGFILVLVNFRLAGPEVEWILNDSQPSVLIFESGYADLVDELRTRCKTITQFICIGKEKPPWAVDYESYVASGDPAGPPFRATANDFVSIIYTSGTTGRPKGVLCRHKQPISLGLTQAIEHGSAIGTAALIIMPLFHQGARSIYLAQMLRGGRLVIHRSFDPEAALASIQNDKIAISALVPSMLQLMLELHTFDRYDLSTLQSVISFGSAMPVPLLRRAISAFGPVFSNGYGQTEGGNTVLRRQYLVLEGNEEALKRVGSVGQPLMHTEMRIIGDDGEELPPCGHGEICLRGDQVMDGYWNNHAATLDAIRDGWLHTGDIGYIGKDNFLYVVDRMKDMIISGGENIYSPEVESALISHPEVQEASVIGLPDEKWGETVCAIVVRRPGSSFSGADLIAFARSMIASYKCPKTVIFVDELPHVPTGKVDKVALRHLHR</sequence>
<dbReference type="InterPro" id="IPR000873">
    <property type="entry name" value="AMP-dep_synth/lig_dom"/>
</dbReference>
<dbReference type="FunFam" id="3.30.300.30:FF:000008">
    <property type="entry name" value="2,3-dihydroxybenzoate-AMP ligase"/>
    <property type="match status" value="1"/>
</dbReference>
<protein>
    <recommendedName>
        <fullName evidence="5">3-methylmercaptopropionyl-CoA ligase</fullName>
        <ecNumber evidence="4">6.2.1.44</ecNumber>
    </recommendedName>
</protein>
<keyword evidence="8" id="KW-0614">Plasmid</keyword>
<dbReference type="Pfam" id="PF13193">
    <property type="entry name" value="AMP-binding_C"/>
    <property type="match status" value="1"/>
</dbReference>
<keyword evidence="2" id="KW-0436">Ligase</keyword>
<dbReference type="InterPro" id="IPR042099">
    <property type="entry name" value="ANL_N_sf"/>
</dbReference>
<gene>
    <name evidence="8" type="ORF">D3Y57_02020</name>
</gene>
<name>A0A494TBT6_SPHPE</name>
<dbReference type="OrthoDB" id="9803968at2"/>
<dbReference type="Proteomes" id="UP000276254">
    <property type="component" value="Plasmid unnamed1"/>
</dbReference>
<keyword evidence="9" id="KW-1185">Reference proteome</keyword>
<dbReference type="EC" id="6.2.1.44" evidence="4"/>
<evidence type="ECO:0000256" key="5">
    <source>
        <dbReference type="ARBA" id="ARBA00067668"/>
    </source>
</evidence>
<dbReference type="SUPFAM" id="SSF56801">
    <property type="entry name" value="Acetyl-CoA synthetase-like"/>
    <property type="match status" value="1"/>
</dbReference>
<accession>A0A494TBT6</accession>
<comment type="similarity">
    <text evidence="1">Belongs to the ATP-dependent AMP-binding enzyme family.</text>
</comment>
<dbReference type="InterPro" id="IPR020845">
    <property type="entry name" value="AMP-binding_CS"/>
</dbReference>
<evidence type="ECO:0000256" key="3">
    <source>
        <dbReference type="ARBA" id="ARBA00051915"/>
    </source>
</evidence>
<dbReference type="Gene3D" id="3.30.300.30">
    <property type="match status" value="1"/>
</dbReference>